<feature type="chain" id="PRO_5011556670" evidence="1">
    <location>
        <begin position="19"/>
        <end position="150"/>
    </location>
</feature>
<dbReference type="Pfam" id="PF16998">
    <property type="entry name" value="17kDa_Anti_2"/>
    <property type="match status" value="1"/>
</dbReference>
<dbReference type="EMBL" id="OBML01000002">
    <property type="protein sequence ID" value="SOB96943.1"/>
    <property type="molecule type" value="Genomic_DNA"/>
</dbReference>
<evidence type="ECO:0000259" key="2">
    <source>
        <dbReference type="Pfam" id="PF16998"/>
    </source>
</evidence>
<evidence type="ECO:0000313" key="4">
    <source>
        <dbReference type="Proteomes" id="UP000219331"/>
    </source>
</evidence>
<dbReference type="InterPro" id="IPR032635">
    <property type="entry name" value="Anti_2"/>
</dbReference>
<accession>A0A285RSW9</accession>
<keyword evidence="1" id="KW-0732">Signal</keyword>
<protein>
    <submittedName>
        <fullName evidence="3">Surface antigen</fullName>
    </submittedName>
</protein>
<dbReference type="RefSeq" id="WP_067221967.1">
    <property type="nucleotide sequence ID" value="NZ_JAJGNR010000006.1"/>
</dbReference>
<keyword evidence="4" id="KW-1185">Reference proteome</keyword>
<feature type="domain" description="Surface antigen" evidence="2">
    <location>
        <begin position="68"/>
        <end position="146"/>
    </location>
</feature>
<evidence type="ECO:0000313" key="3">
    <source>
        <dbReference type="EMBL" id="SOB96943.1"/>
    </source>
</evidence>
<dbReference type="Proteomes" id="UP000219331">
    <property type="component" value="Unassembled WGS sequence"/>
</dbReference>
<reference evidence="3 4" key="1">
    <citation type="submission" date="2017-08" db="EMBL/GenBank/DDBJ databases">
        <authorList>
            <person name="de Groot N.N."/>
        </authorList>
    </citation>
    <scope>NUCLEOTIDE SEQUENCE [LARGE SCALE GENOMIC DNA]</scope>
    <source>
        <strain evidence="3 4">USBA 352</strain>
    </source>
</reference>
<sequence>MNALKLAIAVTLAAVAGACNTGGSVGAGPVVVGGSLFGSAFSAPTVQQSEADVVLADLLRSEAGQGLEVSDRRAAATALRGALGTNRTGETVQWQNRSSGTSGRVVTGPSYQVNNILCRDYTHVVKVEGVERSMRGAACRSGEGGWLPIT</sequence>
<dbReference type="PROSITE" id="PS51257">
    <property type="entry name" value="PROKAR_LIPOPROTEIN"/>
    <property type="match status" value="1"/>
</dbReference>
<organism evidence="3 4">
    <name type="scientific">Stappia indica</name>
    <dbReference type="NCBI Taxonomy" id="538381"/>
    <lineage>
        <taxon>Bacteria</taxon>
        <taxon>Pseudomonadati</taxon>
        <taxon>Pseudomonadota</taxon>
        <taxon>Alphaproteobacteria</taxon>
        <taxon>Hyphomicrobiales</taxon>
        <taxon>Stappiaceae</taxon>
        <taxon>Stappia</taxon>
    </lineage>
</organism>
<dbReference type="STRING" id="538381.GCA_001696535_03170"/>
<proteinExistence type="predicted"/>
<gene>
    <name evidence="3" type="ORF">SAMN05421512_102351</name>
</gene>
<feature type="signal peptide" evidence="1">
    <location>
        <begin position="1"/>
        <end position="18"/>
    </location>
</feature>
<evidence type="ECO:0000256" key="1">
    <source>
        <dbReference type="SAM" id="SignalP"/>
    </source>
</evidence>
<name>A0A285RSW9_9HYPH</name>
<dbReference type="AlphaFoldDB" id="A0A285RSW9"/>